<dbReference type="GeneID" id="125421567"/>
<organism evidence="4 5">
    <name type="scientific">Ziziphus jujuba</name>
    <name type="common">Chinese jujube</name>
    <name type="synonym">Ziziphus sativa</name>
    <dbReference type="NCBI Taxonomy" id="326968"/>
    <lineage>
        <taxon>Eukaryota</taxon>
        <taxon>Viridiplantae</taxon>
        <taxon>Streptophyta</taxon>
        <taxon>Embryophyta</taxon>
        <taxon>Tracheophyta</taxon>
        <taxon>Spermatophyta</taxon>
        <taxon>Magnoliopsida</taxon>
        <taxon>eudicotyledons</taxon>
        <taxon>Gunneridae</taxon>
        <taxon>Pentapetalae</taxon>
        <taxon>rosids</taxon>
        <taxon>fabids</taxon>
        <taxon>Rosales</taxon>
        <taxon>Rhamnaceae</taxon>
        <taxon>Paliureae</taxon>
        <taxon>Ziziphus</taxon>
    </lineage>
</organism>
<dbReference type="InterPro" id="IPR039265">
    <property type="entry name" value="DIR1-like"/>
</dbReference>
<dbReference type="PANTHER" id="PTHR33122">
    <property type="entry name" value="LIPID BINDING PROTEIN-RELATED"/>
    <property type="match status" value="1"/>
</dbReference>
<evidence type="ECO:0000256" key="2">
    <source>
        <dbReference type="ARBA" id="ARBA00022448"/>
    </source>
</evidence>
<dbReference type="RefSeq" id="XP_048326736.2">
    <property type="nucleotide sequence ID" value="XM_048470779.2"/>
</dbReference>
<protein>
    <submittedName>
        <fullName evidence="5">Uncharacterized protein LOC125421567</fullName>
    </submittedName>
</protein>
<sequence length="134" mass="14636">MGDRSLYSTSIVWTADGITAIMDVMSLRIKAMIGLFLLLHHWECGKSSAESVLDKLAPCDAAAQDKNAKVSRKCYNEVKIFGKHRLCAIILSTEAESLGIKPEAAMSTIPKRCKFSKRPMGGPVGYKRGGYTVP</sequence>
<dbReference type="CDD" id="cd00010">
    <property type="entry name" value="AAI_LTSS"/>
    <property type="match status" value="1"/>
</dbReference>
<accession>A0ABM3IEL4</accession>
<evidence type="ECO:0000313" key="4">
    <source>
        <dbReference type="Proteomes" id="UP001652623"/>
    </source>
</evidence>
<name>A0ABM3IEL4_ZIZJJ</name>
<comment type="function">
    <text evidence="1">Plant non-specific lipid-transfer proteins transfer phospholipids as well as galactolipids across membranes. May play a role in wax or cutin deposition in the cell walls of expanding epidermal cells and certain secretory tissues.</text>
</comment>
<keyword evidence="2" id="KW-0813">Transport</keyword>
<dbReference type="Proteomes" id="UP001652623">
    <property type="component" value="Chromosome 8"/>
</dbReference>
<dbReference type="SUPFAM" id="SSF47699">
    <property type="entry name" value="Bifunctional inhibitor/lipid-transfer protein/seed storage 2S albumin"/>
    <property type="match status" value="1"/>
</dbReference>
<gene>
    <name evidence="5" type="primary">LOC125421567</name>
</gene>
<dbReference type="PANTHER" id="PTHR33122:SF4">
    <property type="entry name" value="OS04G0415800 PROTEIN"/>
    <property type="match status" value="1"/>
</dbReference>
<keyword evidence="3" id="KW-0446">Lipid-binding</keyword>
<evidence type="ECO:0000256" key="3">
    <source>
        <dbReference type="ARBA" id="ARBA00023121"/>
    </source>
</evidence>
<evidence type="ECO:0000313" key="5">
    <source>
        <dbReference type="RefSeq" id="XP_048326736.2"/>
    </source>
</evidence>
<dbReference type="Gene3D" id="1.10.110.10">
    <property type="entry name" value="Plant lipid-transfer and hydrophobic proteins"/>
    <property type="match status" value="1"/>
</dbReference>
<proteinExistence type="predicted"/>
<dbReference type="InterPro" id="IPR036312">
    <property type="entry name" value="Bifun_inhib/LTP/seed_sf"/>
</dbReference>
<keyword evidence="4" id="KW-1185">Reference proteome</keyword>
<evidence type="ECO:0000256" key="1">
    <source>
        <dbReference type="ARBA" id="ARBA00003211"/>
    </source>
</evidence>
<reference evidence="5" key="1">
    <citation type="submission" date="2025-08" db="UniProtKB">
        <authorList>
            <consortium name="RefSeq"/>
        </authorList>
    </citation>
    <scope>IDENTIFICATION</scope>
    <source>
        <tissue evidence="5">Seedling</tissue>
    </source>
</reference>